<evidence type="ECO:0000259" key="3">
    <source>
        <dbReference type="Pfam" id="PF16344"/>
    </source>
</evidence>
<keyword evidence="1" id="KW-1133">Transmembrane helix</keyword>
<dbReference type="FunFam" id="2.60.120.1440:FF:000001">
    <property type="entry name" value="Putative anti-sigma factor"/>
    <property type="match status" value="1"/>
</dbReference>
<keyword evidence="1" id="KW-0472">Membrane</keyword>
<dbReference type="InterPro" id="IPR012373">
    <property type="entry name" value="Ferrdict_sens_TM"/>
</dbReference>
<dbReference type="Proteomes" id="UP001193389">
    <property type="component" value="Chromosome"/>
</dbReference>
<sequence length="342" mass="39275">MAYFHGEANEEQKKLAIEWLKSPENDKVFQQLRKIDSMTADLNLLQQFDLKDGKQQVLKKYRNRKAFAISVWIQRIAAVLFIPVLLGGIWYYVQQNELRKELKVLMVTQEIVTQPGTKTHLFLPDSTEVWLNAASSLKFPSVFVGNERRIALDGEAIFKVFKNKKKPFIVSTASMDVEAVGTEFNVSAYSGDLKFSTTLAEGKVKITDRVKSEEVMFLDPGAQLNYDKKNKTYQAETVRVQDVIAWRDGVLIFNETPFYEVAAKLGRWFNADIQINDQSIANHRFTGKFTSESLDQVMELLTLTTPIAYSSSKRKILDNQNFSKQEIKIWKNPNVKINEKIK</sequence>
<dbReference type="PIRSF" id="PIRSF018266">
    <property type="entry name" value="FecR"/>
    <property type="match status" value="1"/>
</dbReference>
<accession>A0A5K7S6F8</accession>
<dbReference type="Gene3D" id="2.60.120.1440">
    <property type="match status" value="1"/>
</dbReference>
<feature type="transmembrane region" description="Helical" evidence="1">
    <location>
        <begin position="66"/>
        <end position="93"/>
    </location>
</feature>
<evidence type="ECO:0000256" key="1">
    <source>
        <dbReference type="SAM" id="Phobius"/>
    </source>
</evidence>
<dbReference type="AlphaFoldDB" id="A0A5K7S6F8"/>
<gene>
    <name evidence="4" type="ORF">AQPE_1300</name>
</gene>
<dbReference type="PANTHER" id="PTHR30273">
    <property type="entry name" value="PERIPLASMIC SIGNAL SENSOR AND SIGMA FACTOR ACTIVATOR FECR-RELATED"/>
    <property type="match status" value="1"/>
</dbReference>
<dbReference type="GO" id="GO:0016989">
    <property type="term" value="F:sigma factor antagonist activity"/>
    <property type="evidence" value="ECO:0007669"/>
    <property type="project" value="TreeGrafter"/>
</dbReference>
<reference evidence="4" key="1">
    <citation type="journal article" date="2020" name="Int. J. Syst. Evol. Microbiol.">
        <title>Aquipluma nitroreducens gen. nov. sp. nov., a novel facultatively anaerobic bacterium isolated from a freshwater lake.</title>
        <authorList>
            <person name="Watanabe M."/>
            <person name="Kojima H."/>
            <person name="Fukui M."/>
        </authorList>
    </citation>
    <scope>NUCLEOTIDE SEQUENCE</scope>
    <source>
        <strain evidence="4">MeG22</strain>
    </source>
</reference>
<dbReference type="EMBL" id="AP018694">
    <property type="protein sequence ID" value="BBE17151.1"/>
    <property type="molecule type" value="Genomic_DNA"/>
</dbReference>
<keyword evidence="1" id="KW-0812">Transmembrane</keyword>
<organism evidence="4 5">
    <name type="scientific">Aquipluma nitroreducens</name>
    <dbReference type="NCBI Taxonomy" id="2010828"/>
    <lineage>
        <taxon>Bacteria</taxon>
        <taxon>Pseudomonadati</taxon>
        <taxon>Bacteroidota</taxon>
        <taxon>Bacteroidia</taxon>
        <taxon>Marinilabiliales</taxon>
        <taxon>Prolixibacteraceae</taxon>
        <taxon>Aquipluma</taxon>
    </lineage>
</organism>
<evidence type="ECO:0000313" key="5">
    <source>
        <dbReference type="Proteomes" id="UP001193389"/>
    </source>
</evidence>
<dbReference type="InterPro" id="IPR032508">
    <property type="entry name" value="FecR_C"/>
</dbReference>
<protein>
    <submittedName>
        <fullName evidence="4">Anti-sigma factor</fullName>
    </submittedName>
</protein>
<dbReference type="Pfam" id="PF16344">
    <property type="entry name" value="FecR_C"/>
    <property type="match status" value="1"/>
</dbReference>
<dbReference type="KEGG" id="anf:AQPE_1300"/>
<feature type="domain" description="Protein FecR C-terminal" evidence="3">
    <location>
        <begin position="251"/>
        <end position="316"/>
    </location>
</feature>
<keyword evidence="5" id="KW-1185">Reference proteome</keyword>
<evidence type="ECO:0000259" key="2">
    <source>
        <dbReference type="Pfam" id="PF04773"/>
    </source>
</evidence>
<dbReference type="Gene3D" id="3.55.50.30">
    <property type="match status" value="1"/>
</dbReference>
<name>A0A5K7S6F8_9BACT</name>
<dbReference type="PANTHER" id="PTHR30273:SF2">
    <property type="entry name" value="PROTEIN FECR"/>
    <property type="match status" value="1"/>
</dbReference>
<proteinExistence type="predicted"/>
<dbReference type="Pfam" id="PF04773">
    <property type="entry name" value="FecR"/>
    <property type="match status" value="1"/>
</dbReference>
<evidence type="ECO:0000313" key="4">
    <source>
        <dbReference type="EMBL" id="BBE17151.1"/>
    </source>
</evidence>
<dbReference type="InterPro" id="IPR006860">
    <property type="entry name" value="FecR"/>
</dbReference>
<feature type="domain" description="FecR protein" evidence="2">
    <location>
        <begin position="110"/>
        <end position="205"/>
    </location>
</feature>